<gene>
    <name evidence="2" type="ORF">E6C64_11240</name>
</gene>
<dbReference type="OrthoDB" id="4428031at2"/>
<name>A0A4S4FGB8_9MICO</name>
<evidence type="ECO:0000259" key="1">
    <source>
        <dbReference type="Pfam" id="PF26526"/>
    </source>
</evidence>
<dbReference type="InterPro" id="IPR058488">
    <property type="entry name" value="DUF8175"/>
</dbReference>
<reference evidence="2 3" key="1">
    <citation type="submission" date="2019-04" db="EMBL/GenBank/DDBJ databases">
        <authorList>
            <person name="Jiang L."/>
        </authorList>
    </citation>
    <scope>NUCLEOTIDE SEQUENCE [LARGE SCALE GENOMIC DNA]</scope>
    <source>
        <strain evidence="2 3">YIM 131853</strain>
    </source>
</reference>
<dbReference type="Proteomes" id="UP000309133">
    <property type="component" value="Unassembled WGS sequence"/>
</dbReference>
<feature type="domain" description="DUF8175" evidence="1">
    <location>
        <begin position="2"/>
        <end position="154"/>
    </location>
</feature>
<keyword evidence="3" id="KW-1185">Reference proteome</keyword>
<evidence type="ECO:0000313" key="3">
    <source>
        <dbReference type="Proteomes" id="UP000309133"/>
    </source>
</evidence>
<comment type="caution">
    <text evidence="2">The sequence shown here is derived from an EMBL/GenBank/DDBJ whole genome shotgun (WGS) entry which is preliminary data.</text>
</comment>
<evidence type="ECO:0000313" key="2">
    <source>
        <dbReference type="EMBL" id="THG29290.1"/>
    </source>
</evidence>
<dbReference type="RefSeq" id="WP_136427621.1">
    <property type="nucleotide sequence ID" value="NZ_SSSM01000005.1"/>
</dbReference>
<dbReference type="EMBL" id="SSSM01000005">
    <property type="protein sequence ID" value="THG29290.1"/>
    <property type="molecule type" value="Genomic_DNA"/>
</dbReference>
<accession>A0A4S4FGB8</accession>
<dbReference type="Pfam" id="PF26526">
    <property type="entry name" value="DUF8175"/>
    <property type="match status" value="1"/>
</dbReference>
<dbReference type="AlphaFoldDB" id="A0A4S4FGB8"/>
<sequence length="158" mass="16230">MPDAEWQIVGTVAAPANAAAGPGEITDTGFRSCYAHTAAGALFASANFLAMGTDSTLRADLPQLVAEGPGKIAVETVPAERSESARAQIAGFAVTSYSLDAATIDLALAYSDAQLVSLPIKVVWQDGDWKVQLDDTGALPIAPAPLQSLGGYIPWSGV</sequence>
<proteinExistence type="predicted"/>
<protein>
    <recommendedName>
        <fullName evidence="1">DUF8175 domain-containing protein</fullName>
    </recommendedName>
</protein>
<organism evidence="2 3">
    <name type="scientific">Naasia lichenicola</name>
    <dbReference type="NCBI Taxonomy" id="2565933"/>
    <lineage>
        <taxon>Bacteria</taxon>
        <taxon>Bacillati</taxon>
        <taxon>Actinomycetota</taxon>
        <taxon>Actinomycetes</taxon>
        <taxon>Micrococcales</taxon>
        <taxon>Microbacteriaceae</taxon>
        <taxon>Naasia</taxon>
    </lineage>
</organism>